<proteinExistence type="inferred from homology"/>
<dbReference type="InterPro" id="IPR015942">
    <property type="entry name" value="Asp/Glu/hydantoin_racemase"/>
</dbReference>
<dbReference type="GO" id="GO:0047661">
    <property type="term" value="F:amino-acid racemase activity"/>
    <property type="evidence" value="ECO:0007669"/>
    <property type="project" value="InterPro"/>
</dbReference>
<dbReference type="InterPro" id="IPR053714">
    <property type="entry name" value="Iso_Racemase_Enz_sf"/>
</dbReference>
<dbReference type="Proteomes" id="UP000193558">
    <property type="component" value="Unassembled WGS sequence"/>
</dbReference>
<dbReference type="InterPro" id="IPR001920">
    <property type="entry name" value="Asp/Glu_race"/>
</dbReference>
<gene>
    <name evidence="2" type="ORF">HA51_04010</name>
</gene>
<evidence type="ECO:0000313" key="2">
    <source>
        <dbReference type="EMBL" id="ORM71064.1"/>
    </source>
</evidence>
<dbReference type="AlphaFoldDB" id="A0A1X1D354"/>
<comment type="caution">
    <text evidence="2">The sequence shown here is derived from an EMBL/GenBank/DDBJ whole genome shotgun (WGS) entry which is preliminary data.</text>
</comment>
<comment type="similarity">
    <text evidence="1">Belongs to the HyuE racemase family.</text>
</comment>
<dbReference type="Gene3D" id="3.40.50.12500">
    <property type="match status" value="1"/>
</dbReference>
<organism evidence="2 3">
    <name type="scientific">Pantoea rwandensis</name>
    <dbReference type="NCBI Taxonomy" id="1076550"/>
    <lineage>
        <taxon>Bacteria</taxon>
        <taxon>Pseudomonadati</taxon>
        <taxon>Pseudomonadota</taxon>
        <taxon>Gammaproteobacteria</taxon>
        <taxon>Enterobacterales</taxon>
        <taxon>Erwiniaceae</taxon>
        <taxon>Pantoea</taxon>
    </lineage>
</organism>
<evidence type="ECO:0000256" key="1">
    <source>
        <dbReference type="ARBA" id="ARBA00038414"/>
    </source>
</evidence>
<dbReference type="Pfam" id="PF01177">
    <property type="entry name" value="Asp_Glu_race"/>
    <property type="match status" value="1"/>
</dbReference>
<accession>A0A1X1D354</accession>
<reference evidence="2 3" key="1">
    <citation type="journal article" date="2017" name="Antonie Van Leeuwenhoek">
        <title>Phylogenomic resolution of the bacterial genus Pantoea and its relationship with Erwinia and Tatumella.</title>
        <authorList>
            <person name="Palmer M."/>
            <person name="Steenkamp E.T."/>
            <person name="Coetzee M.P."/>
            <person name="Chan W.Y."/>
            <person name="van Zyl E."/>
            <person name="De Maayer P."/>
            <person name="Coutinho T.A."/>
            <person name="Blom J."/>
            <person name="Smits T.H."/>
            <person name="Duffy B."/>
            <person name="Venter S.N."/>
        </authorList>
    </citation>
    <scope>NUCLEOTIDE SEQUENCE [LARGE SCALE GENOMIC DNA]</scope>
    <source>
        <strain evidence="2 3">LMG 26275</strain>
    </source>
</reference>
<protein>
    <submittedName>
        <fullName evidence="2">Arylsulfatase</fullName>
    </submittedName>
</protein>
<name>A0A1X1D354_9GAMM</name>
<sequence length="230" mass="25369">MSERIILLHATPVAMQPIHQSFKDIWPEAELVNLLDDGLTIDRALSEELTPELIERFVRLGHYGNDQGASGILVTCSAFGPAIDRLSRELAVPILKPNEAMFRAALASGKRIGMLATFAPAVITMTEEFNDFVAEIGSDATLKTIIVADAIDLLRKGDVDSHNRLVAARAHELSDCDVIMLAHFSTSRAYEAVKEKISIPVLSAPDAAVSLMRSLVEQKEELHYVNWRYC</sequence>
<dbReference type="OrthoDB" id="978447at2"/>
<evidence type="ECO:0000313" key="3">
    <source>
        <dbReference type="Proteomes" id="UP000193558"/>
    </source>
</evidence>
<dbReference type="SUPFAM" id="SSF53681">
    <property type="entry name" value="Aspartate/glutamate racemase"/>
    <property type="match status" value="1"/>
</dbReference>
<dbReference type="RefSeq" id="WP_084932215.1">
    <property type="nucleotide sequence ID" value="NZ_MLFR01000002.1"/>
</dbReference>
<dbReference type="EMBL" id="MLFR01000002">
    <property type="protein sequence ID" value="ORM71064.1"/>
    <property type="molecule type" value="Genomic_DNA"/>
</dbReference>